<dbReference type="EMBL" id="CM007902">
    <property type="protein sequence ID" value="OTG02796.1"/>
    <property type="molecule type" value="Genomic_DNA"/>
</dbReference>
<dbReference type="InterPro" id="IPR000215">
    <property type="entry name" value="Serpin_fam"/>
</dbReference>
<dbReference type="InParanoid" id="A0A251SWZ3"/>
<evidence type="ECO:0000256" key="1">
    <source>
        <dbReference type="ARBA" id="ARBA00009500"/>
    </source>
</evidence>
<dbReference type="CDD" id="cd02043">
    <property type="entry name" value="serpinP_plants"/>
    <property type="match status" value="1"/>
</dbReference>
<dbReference type="GO" id="GO:0005615">
    <property type="term" value="C:extracellular space"/>
    <property type="evidence" value="ECO:0000318"/>
    <property type="project" value="GO_Central"/>
</dbReference>
<dbReference type="PROSITE" id="PS00284">
    <property type="entry name" value="SERPIN"/>
    <property type="match status" value="1"/>
</dbReference>
<feature type="domain" description="Serpin" evidence="3">
    <location>
        <begin position="15"/>
        <end position="387"/>
    </location>
</feature>
<dbReference type="SUPFAM" id="SSF56574">
    <property type="entry name" value="Serpins"/>
    <property type="match status" value="1"/>
</dbReference>
<organism evidence="5 6">
    <name type="scientific">Helianthus annuus</name>
    <name type="common">Common sunflower</name>
    <dbReference type="NCBI Taxonomy" id="4232"/>
    <lineage>
        <taxon>Eukaryota</taxon>
        <taxon>Viridiplantae</taxon>
        <taxon>Streptophyta</taxon>
        <taxon>Embryophyta</taxon>
        <taxon>Tracheophyta</taxon>
        <taxon>Spermatophyta</taxon>
        <taxon>Magnoliopsida</taxon>
        <taxon>eudicotyledons</taxon>
        <taxon>Gunneridae</taxon>
        <taxon>Pentapetalae</taxon>
        <taxon>asterids</taxon>
        <taxon>campanulids</taxon>
        <taxon>Asterales</taxon>
        <taxon>Asteraceae</taxon>
        <taxon>Asteroideae</taxon>
        <taxon>Heliantheae alliance</taxon>
        <taxon>Heliantheae</taxon>
        <taxon>Helianthus</taxon>
    </lineage>
</organism>
<dbReference type="InterPro" id="IPR023796">
    <property type="entry name" value="Serpin_dom"/>
</dbReference>
<dbReference type="AlphaFoldDB" id="A0A251SWZ3"/>
<dbReference type="InterPro" id="IPR036186">
    <property type="entry name" value="Serpin_sf"/>
</dbReference>
<protein>
    <submittedName>
        <fullName evidence="5">Putative serpin</fullName>
    </submittedName>
    <submittedName>
        <fullName evidence="4">Serpin family protein</fullName>
    </submittedName>
</protein>
<comment type="similarity">
    <text evidence="1 2">Belongs to the serpin family.</text>
</comment>
<dbReference type="OMA" id="FSKNAMA"/>
<dbReference type="InterPro" id="IPR042185">
    <property type="entry name" value="Serpin_sf_2"/>
</dbReference>
<evidence type="ECO:0000313" key="5">
    <source>
        <dbReference type="EMBL" id="OTG02796.1"/>
    </source>
</evidence>
<sequence length="390" mass="44292">MEFRQSIKNQTGFSITFATHLLSKKFQNSNVVFSPLSMHVILSLLTAGSEGRTLDQLLAFLKASTTNDLNSLYSQLVPLIFPGGSPRGGPRLLFANGVWVEKTLSLKPSFKSIVDTVYKASCNQVDFRTKVASEINLWTKKQTNGLIKELVSVKEIDEFKKFTMLIIANVVYFKGAWSQKFDRSDTKESDFHLLDGRKVRVPFMTSKKKQFVRQHNDFKVLGLPYSRGQDKRQFTMYFFLPDAKDGLQSLIGRIDSTNDFFYRHIPHQKVEVGKFLIPKFKITFGFEASHMLKELGLVLPFENGECPPEMVDLSLGKKLYVSSIHHKSFLEMNEYGTEAASVSRRKMGLLTSGYKHKVDFVADHPFLFVIREDVTGVLLFMGQVINPSIG</sequence>
<gene>
    <name evidence="5" type="ORF">HannXRQ_Chr13g0417041</name>
    <name evidence="4" type="ORF">HanXRQr2_Chr05g0222891</name>
</gene>
<accession>A0A251SWZ3</accession>
<name>A0A251SWZ3_HELAN</name>
<dbReference type="EMBL" id="MNCJ02000320">
    <property type="protein sequence ID" value="KAF5806562.1"/>
    <property type="molecule type" value="Genomic_DNA"/>
</dbReference>
<dbReference type="SMART" id="SM00093">
    <property type="entry name" value="SERPIN"/>
    <property type="match status" value="1"/>
</dbReference>
<dbReference type="Proteomes" id="UP000215914">
    <property type="component" value="Chromosome 13"/>
</dbReference>
<dbReference type="Gene3D" id="3.30.497.10">
    <property type="entry name" value="Antithrombin, subunit I, domain 2"/>
    <property type="match status" value="1"/>
</dbReference>
<proteinExistence type="inferred from homology"/>
<dbReference type="Pfam" id="PF00079">
    <property type="entry name" value="Serpin"/>
    <property type="match status" value="1"/>
</dbReference>
<dbReference type="InterPro" id="IPR023795">
    <property type="entry name" value="Serpin_CS"/>
</dbReference>
<reference evidence="4 6" key="1">
    <citation type="journal article" date="2017" name="Nature">
        <title>The sunflower genome provides insights into oil metabolism, flowering and Asterid evolution.</title>
        <authorList>
            <person name="Badouin H."/>
            <person name="Gouzy J."/>
            <person name="Grassa C.J."/>
            <person name="Murat F."/>
            <person name="Staton S.E."/>
            <person name="Cottret L."/>
            <person name="Lelandais-Briere C."/>
            <person name="Owens G.L."/>
            <person name="Carrere S."/>
            <person name="Mayjonade B."/>
            <person name="Legrand L."/>
            <person name="Gill N."/>
            <person name="Kane N.C."/>
            <person name="Bowers J.E."/>
            <person name="Hubner S."/>
            <person name="Bellec A."/>
            <person name="Berard A."/>
            <person name="Berges H."/>
            <person name="Blanchet N."/>
            <person name="Boniface M.C."/>
            <person name="Brunel D."/>
            <person name="Catrice O."/>
            <person name="Chaidir N."/>
            <person name="Claudel C."/>
            <person name="Donnadieu C."/>
            <person name="Faraut T."/>
            <person name="Fievet G."/>
            <person name="Helmstetter N."/>
            <person name="King M."/>
            <person name="Knapp S.J."/>
            <person name="Lai Z."/>
            <person name="Le Paslier M.C."/>
            <person name="Lippi Y."/>
            <person name="Lorenzon L."/>
            <person name="Mandel J.R."/>
            <person name="Marage G."/>
            <person name="Marchand G."/>
            <person name="Marquand E."/>
            <person name="Bret-Mestries E."/>
            <person name="Morien E."/>
            <person name="Nambeesan S."/>
            <person name="Nguyen T."/>
            <person name="Pegot-Espagnet P."/>
            <person name="Pouilly N."/>
            <person name="Raftis F."/>
            <person name="Sallet E."/>
            <person name="Schiex T."/>
            <person name="Thomas J."/>
            <person name="Vandecasteele C."/>
            <person name="Vares D."/>
            <person name="Vear F."/>
            <person name="Vautrin S."/>
            <person name="Crespi M."/>
            <person name="Mangin B."/>
            <person name="Burke J.M."/>
            <person name="Salse J."/>
            <person name="Munos S."/>
            <person name="Vincourt P."/>
            <person name="Rieseberg L.H."/>
            <person name="Langlade N.B."/>
        </authorList>
    </citation>
    <scope>NUCLEOTIDE SEQUENCE [LARGE SCALE GENOMIC DNA]</scope>
    <source>
        <strain evidence="6">cv. SF193</strain>
        <tissue evidence="4">Leaves</tissue>
    </source>
</reference>
<reference evidence="5" key="2">
    <citation type="submission" date="2017-02" db="EMBL/GenBank/DDBJ databases">
        <title>Sunflower complete genome.</title>
        <authorList>
            <person name="Langlade N."/>
            <person name="Munos S."/>
        </authorList>
    </citation>
    <scope>NUCLEOTIDE SEQUENCE [LARGE SCALE GENOMIC DNA]</scope>
    <source>
        <tissue evidence="5">Leaves</tissue>
    </source>
</reference>
<reference evidence="4" key="3">
    <citation type="submission" date="2020-06" db="EMBL/GenBank/DDBJ databases">
        <title>Helianthus annuus Genome sequencing and assembly Release 2.</title>
        <authorList>
            <person name="Gouzy J."/>
            <person name="Langlade N."/>
            <person name="Munos S."/>
        </authorList>
    </citation>
    <scope>NUCLEOTIDE SEQUENCE</scope>
    <source>
        <tissue evidence="4">Leaves</tissue>
    </source>
</reference>
<dbReference type="Gene3D" id="2.30.39.10">
    <property type="entry name" value="Alpha-1-antitrypsin, domain 1"/>
    <property type="match status" value="1"/>
</dbReference>
<evidence type="ECO:0000256" key="2">
    <source>
        <dbReference type="RuleBase" id="RU000411"/>
    </source>
</evidence>
<dbReference type="FunCoup" id="A0A251SWZ3">
    <property type="interactions" value="786"/>
</dbReference>
<dbReference type="PANTHER" id="PTHR11461">
    <property type="entry name" value="SERINE PROTEASE INHIBITOR, SERPIN"/>
    <property type="match status" value="1"/>
</dbReference>
<evidence type="ECO:0000313" key="4">
    <source>
        <dbReference type="EMBL" id="KAF5806562.1"/>
    </source>
</evidence>
<evidence type="ECO:0000313" key="6">
    <source>
        <dbReference type="Proteomes" id="UP000215914"/>
    </source>
</evidence>
<dbReference type="GO" id="GO:0004867">
    <property type="term" value="F:serine-type endopeptidase inhibitor activity"/>
    <property type="evidence" value="ECO:0007669"/>
    <property type="project" value="InterPro"/>
</dbReference>
<evidence type="ECO:0000259" key="3">
    <source>
        <dbReference type="SMART" id="SM00093"/>
    </source>
</evidence>
<dbReference type="InterPro" id="IPR042178">
    <property type="entry name" value="Serpin_sf_1"/>
</dbReference>
<dbReference type="PANTHER" id="PTHR11461:SF211">
    <property type="entry name" value="GH10112P-RELATED"/>
    <property type="match status" value="1"/>
</dbReference>
<keyword evidence="6" id="KW-1185">Reference proteome</keyword>
<dbReference type="Gramene" id="mRNA:HanXRQr2_Chr05g0222891">
    <property type="protein sequence ID" value="mRNA:HanXRQr2_Chr05g0222891"/>
    <property type="gene ID" value="HanXRQr2_Chr05g0222891"/>
</dbReference>